<dbReference type="PANTHER" id="PTHR47763:SF1">
    <property type="entry name" value="DUF659 DOMAIN-CONTAINING PROTEIN"/>
    <property type="match status" value="1"/>
</dbReference>
<dbReference type="InterPro" id="IPR013783">
    <property type="entry name" value="Ig-like_fold"/>
</dbReference>
<gene>
    <name evidence="7" type="ORF">PVK37_11720</name>
</gene>
<evidence type="ECO:0000256" key="1">
    <source>
        <dbReference type="ARBA" id="ARBA00004613"/>
    </source>
</evidence>
<feature type="signal peptide" evidence="5">
    <location>
        <begin position="1"/>
        <end position="28"/>
    </location>
</feature>
<feature type="chain" id="PRO_5046722933" evidence="5">
    <location>
        <begin position="29"/>
        <end position="632"/>
    </location>
</feature>
<feature type="compositionally biased region" description="Low complexity" evidence="4">
    <location>
        <begin position="103"/>
        <end position="112"/>
    </location>
</feature>
<keyword evidence="3 5" id="KW-0732">Signal</keyword>
<keyword evidence="2" id="KW-0964">Secreted</keyword>
<dbReference type="InterPro" id="IPR056861">
    <property type="entry name" value="HMCN1-like_VWA"/>
</dbReference>
<comment type="subcellular location">
    <subcellularLocation>
        <location evidence="1">Secreted</location>
    </subcellularLocation>
</comment>
<protein>
    <submittedName>
        <fullName evidence="7">VWA domain-containing protein</fullName>
    </submittedName>
</protein>
<evidence type="ECO:0000259" key="6">
    <source>
        <dbReference type="PROSITE" id="PS50234"/>
    </source>
</evidence>
<dbReference type="EMBL" id="CP118615">
    <property type="protein sequence ID" value="WDZ87011.1"/>
    <property type="molecule type" value="Genomic_DNA"/>
</dbReference>
<feature type="domain" description="VWFA" evidence="6">
    <location>
        <begin position="118"/>
        <end position="309"/>
    </location>
</feature>
<evidence type="ECO:0000313" key="7">
    <source>
        <dbReference type="EMBL" id="WDZ87011.1"/>
    </source>
</evidence>
<dbReference type="RefSeq" id="WP_275033890.1">
    <property type="nucleotide sequence ID" value="NZ_CP118615.1"/>
</dbReference>
<dbReference type="PROSITE" id="PS50234">
    <property type="entry name" value="VWFA"/>
    <property type="match status" value="1"/>
</dbReference>
<keyword evidence="8" id="KW-1185">Reference proteome</keyword>
<dbReference type="Gene3D" id="3.40.50.410">
    <property type="entry name" value="von Willebrand factor, type A domain"/>
    <property type="match status" value="1"/>
</dbReference>
<evidence type="ECO:0000313" key="8">
    <source>
        <dbReference type="Proteomes" id="UP001219605"/>
    </source>
</evidence>
<evidence type="ECO:0000256" key="3">
    <source>
        <dbReference type="ARBA" id="ARBA00022729"/>
    </source>
</evidence>
<feature type="compositionally biased region" description="Pro residues" evidence="4">
    <location>
        <begin position="62"/>
        <end position="86"/>
    </location>
</feature>
<evidence type="ECO:0000256" key="4">
    <source>
        <dbReference type="SAM" id="MobiDB-lite"/>
    </source>
</evidence>
<evidence type="ECO:0000256" key="2">
    <source>
        <dbReference type="ARBA" id="ARBA00022525"/>
    </source>
</evidence>
<reference evidence="7 8" key="1">
    <citation type="submission" date="2023-02" db="EMBL/GenBank/DDBJ databases">
        <authorList>
            <person name="Mo P."/>
        </authorList>
    </citation>
    <scope>NUCLEOTIDE SEQUENCE [LARGE SCALE GENOMIC DNA]</scope>
    <source>
        <strain evidence="7 8">HUAS 3</strain>
    </source>
</reference>
<organism evidence="7 8">
    <name type="scientific">Micromonospora cathayae</name>
    <dbReference type="NCBI Taxonomy" id="3028804"/>
    <lineage>
        <taxon>Bacteria</taxon>
        <taxon>Bacillati</taxon>
        <taxon>Actinomycetota</taxon>
        <taxon>Actinomycetes</taxon>
        <taxon>Micromonosporales</taxon>
        <taxon>Micromonosporaceae</taxon>
        <taxon>Micromonospora</taxon>
    </lineage>
</organism>
<proteinExistence type="predicted"/>
<sequence>MAVSGSRPLRAASALAVVALLVVSVAPAASGGLRAAPPAADGAEFRISVADAPAPAPGIRSAPPPDPGSVPNPDPGSVPNPGPGSAPDPAGIGVGLTPGGSATLTRTVTTTTVPPRPDVVLLADTTGSMGPALADVKANARRIVEDISAVQPDARYAVAEYRDSTDGYAFRLNQDLTGQPAAVQEAVNTWTAAGGGDIPEANLNALALVATGAVGFRTDSSPIVVIFGDAPSHDPSFGHDLAGTVAALTGRGIRVVAVDVFTAPFSSLDQTGQFTEITTRTGGVLLKAAEAGDVSNAILAGIKAIQATVTVRVSDCDPQLTARADPAERTVDSGGSVDVTLTVAVDPAARNGEYACRVEFLVDGIRQEGSPDRLTVTVTGAAPDVPVLHSDTTLLDLGEAALGVATPARRVTLRNTGDYPLSVVAALGTTPPTVPPASGPAVAPASPPTVPVPLPVTAVGTSSSPQVAAAPVGVFTISGNTCGPVLDVGRSCTLDVGATPRTVGNVGTVLTLAASTDTGGHAAQELAVQVTGRSPSLQFNPGVGRPGQVVTALGRDFPPGQPVALTWAGDSGEVTVTADATGRFAVPLVVFADGPAGPRLAVAAAPAVGTVTSGAFLVQSPTSQPGVFTRRR</sequence>
<dbReference type="Proteomes" id="UP001219605">
    <property type="component" value="Chromosome"/>
</dbReference>
<name>A0ABY7ZX82_9ACTN</name>
<dbReference type="InterPro" id="IPR036465">
    <property type="entry name" value="vWFA_dom_sf"/>
</dbReference>
<dbReference type="Pfam" id="PF25106">
    <property type="entry name" value="VWA_4"/>
    <property type="match status" value="1"/>
</dbReference>
<feature type="region of interest" description="Disordered" evidence="4">
    <location>
        <begin position="53"/>
        <end position="112"/>
    </location>
</feature>
<dbReference type="InterPro" id="IPR002035">
    <property type="entry name" value="VWF_A"/>
</dbReference>
<dbReference type="SUPFAM" id="SSF53300">
    <property type="entry name" value="vWA-like"/>
    <property type="match status" value="1"/>
</dbReference>
<dbReference type="CDD" id="cd00198">
    <property type="entry name" value="vWFA"/>
    <property type="match status" value="1"/>
</dbReference>
<accession>A0ABY7ZX82</accession>
<dbReference type="InterPro" id="IPR052969">
    <property type="entry name" value="Thr-specific_kinase-like"/>
</dbReference>
<dbReference type="PANTHER" id="PTHR47763">
    <property type="entry name" value="ALPHA-PROTEIN KINASE VWKA"/>
    <property type="match status" value="1"/>
</dbReference>
<evidence type="ECO:0000256" key="5">
    <source>
        <dbReference type="SAM" id="SignalP"/>
    </source>
</evidence>
<dbReference type="Gene3D" id="2.60.40.10">
    <property type="entry name" value="Immunoglobulins"/>
    <property type="match status" value="1"/>
</dbReference>